<evidence type="ECO:0000259" key="13">
    <source>
        <dbReference type="Pfam" id="PF01433"/>
    </source>
</evidence>
<comment type="caution">
    <text evidence="17">The sequence shown here is derived from an EMBL/GenBank/DDBJ whole genome shotgun (WGS) entry which is preliminary data.</text>
</comment>
<dbReference type="NCBIfam" id="TIGR02414">
    <property type="entry name" value="pepN_proteo"/>
    <property type="match status" value="1"/>
</dbReference>
<name>A0ABQ5Y8L7_9NEIS</name>
<dbReference type="Gene3D" id="2.60.40.1840">
    <property type="match status" value="1"/>
</dbReference>
<dbReference type="InterPro" id="IPR027268">
    <property type="entry name" value="Peptidase_M4/M1_CTD_sf"/>
</dbReference>
<evidence type="ECO:0000256" key="1">
    <source>
        <dbReference type="ARBA" id="ARBA00000098"/>
    </source>
</evidence>
<dbReference type="Proteomes" id="UP001156706">
    <property type="component" value="Unassembled WGS sequence"/>
</dbReference>
<dbReference type="SUPFAM" id="SSF55486">
    <property type="entry name" value="Metalloproteases ('zincins'), catalytic domain"/>
    <property type="match status" value="1"/>
</dbReference>
<feature type="domain" description="Peptidase M1 membrane alanine aminopeptidase" evidence="13">
    <location>
        <begin position="242"/>
        <end position="454"/>
    </location>
</feature>
<evidence type="ECO:0000256" key="8">
    <source>
        <dbReference type="ARBA" id="ARBA00022723"/>
    </source>
</evidence>
<dbReference type="PRINTS" id="PR00756">
    <property type="entry name" value="ALADIPTASE"/>
</dbReference>
<dbReference type="CDD" id="cd09600">
    <property type="entry name" value="M1_APN"/>
    <property type="match status" value="1"/>
</dbReference>
<dbReference type="InterPro" id="IPR037144">
    <property type="entry name" value="Peptidase_M1_pepN_C_sf"/>
</dbReference>
<evidence type="ECO:0000313" key="18">
    <source>
        <dbReference type="Proteomes" id="UP001156706"/>
    </source>
</evidence>
<dbReference type="InterPro" id="IPR045357">
    <property type="entry name" value="Aminopeptidase_N-like_N"/>
</dbReference>
<evidence type="ECO:0000256" key="12">
    <source>
        <dbReference type="NCBIfam" id="TIGR02414"/>
    </source>
</evidence>
<evidence type="ECO:0000256" key="9">
    <source>
        <dbReference type="ARBA" id="ARBA00022801"/>
    </source>
</evidence>
<evidence type="ECO:0000256" key="4">
    <source>
        <dbReference type="ARBA" id="ARBA00012564"/>
    </source>
</evidence>
<keyword evidence="9" id="KW-0378">Hydrolase</keyword>
<evidence type="ECO:0000313" key="17">
    <source>
        <dbReference type="EMBL" id="GLR11271.1"/>
    </source>
</evidence>
<keyword evidence="11" id="KW-0482">Metalloprotease</keyword>
<dbReference type="PANTHER" id="PTHR46322">
    <property type="entry name" value="PUROMYCIN-SENSITIVE AMINOPEPTIDASE"/>
    <property type="match status" value="1"/>
</dbReference>
<dbReference type="GO" id="GO:0004177">
    <property type="term" value="F:aminopeptidase activity"/>
    <property type="evidence" value="ECO:0007669"/>
    <property type="project" value="UniProtKB-KW"/>
</dbReference>
<proteinExistence type="inferred from homology"/>
<accession>A0ABQ5Y8L7</accession>
<dbReference type="Gene3D" id="1.10.390.10">
    <property type="entry name" value="Neutral Protease Domain 2"/>
    <property type="match status" value="1"/>
</dbReference>
<keyword evidence="18" id="KW-1185">Reference proteome</keyword>
<dbReference type="InterPro" id="IPR024601">
    <property type="entry name" value="Peptidase_M1_pepN_C"/>
</dbReference>
<evidence type="ECO:0000256" key="10">
    <source>
        <dbReference type="ARBA" id="ARBA00022833"/>
    </source>
</evidence>
<evidence type="ECO:0000256" key="6">
    <source>
        <dbReference type="ARBA" id="ARBA00022438"/>
    </source>
</evidence>
<dbReference type="InterPro" id="IPR038438">
    <property type="entry name" value="PepN_Ig-like_sf"/>
</dbReference>
<dbReference type="Pfam" id="PF01433">
    <property type="entry name" value="Peptidase_M1"/>
    <property type="match status" value="1"/>
</dbReference>
<protein>
    <recommendedName>
        <fullName evidence="5 12">Aminopeptidase N</fullName>
        <ecNumber evidence="4 12">3.4.11.2</ecNumber>
    </recommendedName>
</protein>
<gene>
    <name evidence="17" type="primary">pepN</name>
    <name evidence="17" type="ORF">GCM10007907_00610</name>
</gene>
<dbReference type="InterPro" id="IPR012779">
    <property type="entry name" value="Peptidase_M1_pepN"/>
</dbReference>
<evidence type="ECO:0000259" key="14">
    <source>
        <dbReference type="Pfam" id="PF11940"/>
    </source>
</evidence>
<dbReference type="Pfam" id="PF17900">
    <property type="entry name" value="Peptidase_M1_N"/>
    <property type="match status" value="1"/>
</dbReference>
<comment type="catalytic activity">
    <reaction evidence="1">
        <text>Release of an N-terminal amino acid, Xaa-|-Yaa- from a peptide, amide or arylamide. Xaa is preferably Ala, but may be most amino acids including Pro (slow action). When a terminal hydrophobic residue is followed by a prolyl residue, the two may be released as an intact Xaa-Pro dipeptide.</text>
        <dbReference type="EC" id="3.4.11.2"/>
    </reaction>
</comment>
<feature type="domain" description="Peptidase M1 alanyl aminopeptidase Ig-like fold" evidence="14">
    <location>
        <begin position="460"/>
        <end position="564"/>
    </location>
</feature>
<dbReference type="Pfam" id="PF11940">
    <property type="entry name" value="DUF3458"/>
    <property type="match status" value="1"/>
</dbReference>
<dbReference type="InterPro" id="IPR001930">
    <property type="entry name" value="Peptidase_M1"/>
</dbReference>
<evidence type="ECO:0000256" key="5">
    <source>
        <dbReference type="ARBA" id="ARBA00015611"/>
    </source>
</evidence>
<reference evidence="18" key="1">
    <citation type="journal article" date="2019" name="Int. J. Syst. Evol. Microbiol.">
        <title>The Global Catalogue of Microorganisms (GCM) 10K type strain sequencing project: providing services to taxonomists for standard genome sequencing and annotation.</title>
        <authorList>
            <consortium name="The Broad Institute Genomics Platform"/>
            <consortium name="The Broad Institute Genome Sequencing Center for Infectious Disease"/>
            <person name="Wu L."/>
            <person name="Ma J."/>
        </authorList>
    </citation>
    <scope>NUCLEOTIDE SEQUENCE [LARGE SCALE GENOMIC DNA]</scope>
    <source>
        <strain evidence="18">NBRC 110044</strain>
    </source>
</reference>
<comment type="cofactor">
    <cofactor evidence="2">
        <name>Zn(2+)</name>
        <dbReference type="ChEBI" id="CHEBI:29105"/>
    </cofactor>
</comment>
<evidence type="ECO:0000259" key="15">
    <source>
        <dbReference type="Pfam" id="PF17432"/>
    </source>
</evidence>
<comment type="similarity">
    <text evidence="3">Belongs to the peptidase M1 family.</text>
</comment>
<sequence>MPQPETTMAKLDATTPQPIQLKDYTPPSFLIDKVDLTFDLEEDHTRVTSRLVLHRNPAHPDARAALQLDGRELELESVKLDGELLDSSRYELDAESLSIAAMPDNAILEIVTVIHPETNTSLNGLYRSGANFYSQCEAEGFRKITYYLDRPDVMARFSTTIVADKQKWPVLLSNGNKVGEGMLDRNRHWVKWVDPFKKPAYLFALVAGKLSLLADRYTTTSGREVALEIWVEPADLDKCAHAMSSVKKSMQWDEQRYGLEYDLDTYMIVAVGDFNMGAMENKGLNIFNTKYVLARADTATDVDFDGIEAVIAHEYFHNWTGNRVTCRDWFQLSLKEGLTVFRDQEFSADMGSAEVCRIDAVRTLRTHQFAEDAGPMAHPIRPESYIEINNFYTVTVYEKGAEVVRMYQTLLGRDGFRKGMDLYFKRHDGQAVTCDDFRAAMADANDYDLGQFARWYSQAGTPVLRVRGQYDAAAQTYTLEVSQSCPATPGQAEKLPFHIPLTLGLVGPDGADLPLQLAGEAEAVAGSRVLSVKEASQTFHFINVAVEPVPSLLRNFSAPVKLDFPYSRPQLVHLLAHDSDAFCRWEAGQTLMLQDLQGLIDAARSGGELELKDDFVAAMRRVLADESLDPALVALMLTLPAETYLADQQDEIDPDAIRAGREAMKLGLARALRSEFKAAYTRMLDSGAYQYEATAVARRSLKNIALAYLSELDESGLMELAERQFAEANNMTDAQAALACLVNWPEGDAALASFASKWADEALVMDKWFTLQASSRRLGVVAKIKALMQHPAFALTNPNKVRSLIGTFVHNNLAGFHAIDGSGYEFAADTLLAVDKLNPQVAARLAGSFNRWKKLEPVRRAHMRAALERVAAHAGLSRDVYEIVSKNLM</sequence>
<evidence type="ECO:0000256" key="3">
    <source>
        <dbReference type="ARBA" id="ARBA00010136"/>
    </source>
</evidence>
<dbReference type="SUPFAM" id="SSF63737">
    <property type="entry name" value="Leukotriene A4 hydrolase N-terminal domain"/>
    <property type="match status" value="1"/>
</dbReference>
<keyword evidence="10" id="KW-0862">Zinc</keyword>
<keyword evidence="6 17" id="KW-0031">Aminopeptidase</keyword>
<dbReference type="InterPro" id="IPR042097">
    <property type="entry name" value="Aminopeptidase_N-like_N_sf"/>
</dbReference>
<keyword evidence="8" id="KW-0479">Metal-binding</keyword>
<evidence type="ECO:0000259" key="16">
    <source>
        <dbReference type="Pfam" id="PF17900"/>
    </source>
</evidence>
<dbReference type="InterPro" id="IPR035414">
    <property type="entry name" value="Peptidase_M1_pepN_Ig-like"/>
</dbReference>
<evidence type="ECO:0000256" key="11">
    <source>
        <dbReference type="ARBA" id="ARBA00023049"/>
    </source>
</evidence>
<dbReference type="Gene3D" id="3.30.2010.30">
    <property type="match status" value="1"/>
</dbReference>
<feature type="domain" description="Aminopeptidase N-like N-terminal" evidence="16">
    <location>
        <begin position="61"/>
        <end position="202"/>
    </location>
</feature>
<dbReference type="InterPro" id="IPR014782">
    <property type="entry name" value="Peptidase_M1_dom"/>
</dbReference>
<keyword evidence="7" id="KW-0645">Protease</keyword>
<dbReference type="EC" id="3.4.11.2" evidence="4 12"/>
<organism evidence="17 18">
    <name type="scientific">Chitinimonas prasina</name>
    <dbReference type="NCBI Taxonomy" id="1434937"/>
    <lineage>
        <taxon>Bacteria</taxon>
        <taxon>Pseudomonadati</taxon>
        <taxon>Pseudomonadota</taxon>
        <taxon>Betaproteobacteria</taxon>
        <taxon>Neisseriales</taxon>
        <taxon>Chitinibacteraceae</taxon>
        <taxon>Chitinimonas</taxon>
    </lineage>
</organism>
<feature type="domain" description="Peptidase M1 alanyl aminopeptidase C-terminal" evidence="15">
    <location>
        <begin position="570"/>
        <end position="888"/>
    </location>
</feature>
<dbReference type="Gene3D" id="2.60.40.1730">
    <property type="entry name" value="tricorn interacting facor f3 domain"/>
    <property type="match status" value="1"/>
</dbReference>
<evidence type="ECO:0000256" key="2">
    <source>
        <dbReference type="ARBA" id="ARBA00001947"/>
    </source>
</evidence>
<dbReference type="PANTHER" id="PTHR46322:SF1">
    <property type="entry name" value="PUROMYCIN-SENSITIVE AMINOPEPTIDASE"/>
    <property type="match status" value="1"/>
</dbReference>
<evidence type="ECO:0000256" key="7">
    <source>
        <dbReference type="ARBA" id="ARBA00022670"/>
    </source>
</evidence>
<dbReference type="Gene3D" id="1.25.50.10">
    <property type="entry name" value="Peptidase M1, alanyl aminopeptidase, C-terminal domain"/>
    <property type="match status" value="1"/>
</dbReference>
<dbReference type="EMBL" id="BSOG01000001">
    <property type="protein sequence ID" value="GLR11271.1"/>
    <property type="molecule type" value="Genomic_DNA"/>
</dbReference>
<dbReference type="Pfam" id="PF17432">
    <property type="entry name" value="DUF3458_C"/>
    <property type="match status" value="1"/>
</dbReference>